<evidence type="ECO:0000313" key="3">
    <source>
        <dbReference type="Proteomes" id="UP000580856"/>
    </source>
</evidence>
<reference evidence="2 3" key="1">
    <citation type="submission" date="2020-03" db="EMBL/GenBank/DDBJ databases">
        <title>Genomic Encyclopedia of Type Strains, Phase IV (KMG-IV): sequencing the most valuable type-strain genomes for metagenomic binning, comparative biology and taxonomic classification.</title>
        <authorList>
            <person name="Goeker M."/>
        </authorList>
    </citation>
    <scope>NUCLEOTIDE SEQUENCE [LARGE SCALE GENOMIC DNA]</scope>
    <source>
        <strain evidence="2 3">DSM 24233</strain>
    </source>
</reference>
<dbReference type="Proteomes" id="UP000580856">
    <property type="component" value="Unassembled WGS sequence"/>
</dbReference>
<sequence>MIDTVNAHPSSAPGGVGRREAVDTGMAVTLACLIAFLFGAGRGFVAAATFALVLTMTWPAPFGPVARVWLGLSTALGTVASKVILTLVFYGLVTPMGIARRMLGCDVLKLRQWKRGDASVFDVRDTTYSAGDVERPY</sequence>
<dbReference type="EMBL" id="JAATJA010000002">
    <property type="protein sequence ID" value="NJB68715.1"/>
    <property type="molecule type" value="Genomic_DNA"/>
</dbReference>
<keyword evidence="3" id="KW-1185">Reference proteome</keyword>
<name>A0A846QTC5_9BACT</name>
<dbReference type="AlphaFoldDB" id="A0A846QTC5"/>
<evidence type="ECO:0000256" key="1">
    <source>
        <dbReference type="SAM" id="Phobius"/>
    </source>
</evidence>
<gene>
    <name evidence="2" type="ORF">GGQ74_002388</name>
</gene>
<accession>A0A846QTC5</accession>
<evidence type="ECO:0000313" key="2">
    <source>
        <dbReference type="EMBL" id="NJB68715.1"/>
    </source>
</evidence>
<proteinExistence type="predicted"/>
<keyword evidence="1" id="KW-1133">Transmembrane helix</keyword>
<keyword evidence="1" id="KW-0472">Membrane</keyword>
<dbReference type="RefSeq" id="WP_167941760.1">
    <property type="nucleotide sequence ID" value="NZ_JAATJA010000002.1"/>
</dbReference>
<feature type="transmembrane region" description="Helical" evidence="1">
    <location>
        <begin position="28"/>
        <end position="56"/>
    </location>
</feature>
<keyword evidence="1" id="KW-0812">Transmembrane</keyword>
<comment type="caution">
    <text evidence="2">The sequence shown here is derived from an EMBL/GenBank/DDBJ whole genome shotgun (WGS) entry which is preliminary data.</text>
</comment>
<protein>
    <submittedName>
        <fullName evidence="2">Putative membrane protein YccC</fullName>
    </submittedName>
</protein>
<feature type="transmembrane region" description="Helical" evidence="1">
    <location>
        <begin position="68"/>
        <end position="93"/>
    </location>
</feature>
<organism evidence="2 3">
    <name type="scientific">Desulfobaculum xiamenense</name>
    <dbReference type="NCBI Taxonomy" id="995050"/>
    <lineage>
        <taxon>Bacteria</taxon>
        <taxon>Pseudomonadati</taxon>
        <taxon>Thermodesulfobacteriota</taxon>
        <taxon>Desulfovibrionia</taxon>
        <taxon>Desulfovibrionales</taxon>
        <taxon>Desulfovibrionaceae</taxon>
        <taxon>Desulfobaculum</taxon>
    </lineage>
</organism>